<dbReference type="InterPro" id="IPR003661">
    <property type="entry name" value="HisK_dim/P_dom"/>
</dbReference>
<dbReference type="PRINTS" id="PR00344">
    <property type="entry name" value="BCTRLSENSOR"/>
</dbReference>
<proteinExistence type="predicted"/>
<evidence type="ECO:0000256" key="2">
    <source>
        <dbReference type="ARBA" id="ARBA00012438"/>
    </source>
</evidence>
<dbReference type="PROSITE" id="PS50113">
    <property type="entry name" value="PAC"/>
    <property type="match status" value="1"/>
</dbReference>
<evidence type="ECO:0000313" key="14">
    <source>
        <dbReference type="EMBL" id="RED16645.1"/>
    </source>
</evidence>
<dbReference type="PROSITE" id="PS50112">
    <property type="entry name" value="PAS"/>
    <property type="match status" value="1"/>
</dbReference>
<evidence type="ECO:0000256" key="3">
    <source>
        <dbReference type="ARBA" id="ARBA00022553"/>
    </source>
</evidence>
<keyword evidence="8" id="KW-0902">Two-component regulatory system</keyword>
<comment type="function">
    <text evidence="9">Putative oxygen sensor; modulates the activity of FixJ, a transcriptional activator of nitrogen fixation fixK gene. FixL probably acts as a kinase that phosphorylates FixJ.</text>
</comment>
<dbReference type="SUPFAM" id="SSF55874">
    <property type="entry name" value="ATPase domain of HSP90 chaperone/DNA topoisomerase II/histidine kinase"/>
    <property type="match status" value="1"/>
</dbReference>
<keyword evidence="5" id="KW-0547">Nucleotide-binding</keyword>
<dbReference type="PANTHER" id="PTHR43065:SF10">
    <property type="entry name" value="PEROXIDE STRESS-ACTIVATED HISTIDINE KINASE MAK3"/>
    <property type="match status" value="1"/>
</dbReference>
<organism evidence="14 15">
    <name type="scientific">Parasphingopyxis lamellibrachiae</name>
    <dbReference type="NCBI Taxonomy" id="680125"/>
    <lineage>
        <taxon>Bacteria</taxon>
        <taxon>Pseudomonadati</taxon>
        <taxon>Pseudomonadota</taxon>
        <taxon>Alphaproteobacteria</taxon>
        <taxon>Sphingomonadales</taxon>
        <taxon>Sphingomonadaceae</taxon>
        <taxon>Parasphingopyxis</taxon>
    </lineage>
</organism>
<evidence type="ECO:0000256" key="4">
    <source>
        <dbReference type="ARBA" id="ARBA00022679"/>
    </source>
</evidence>
<dbReference type="InterPro" id="IPR036097">
    <property type="entry name" value="HisK_dim/P_sf"/>
</dbReference>
<dbReference type="GO" id="GO:0005524">
    <property type="term" value="F:ATP binding"/>
    <property type="evidence" value="ECO:0007669"/>
    <property type="project" value="UniProtKB-KW"/>
</dbReference>
<keyword evidence="4" id="KW-0808">Transferase</keyword>
<evidence type="ECO:0000259" key="13">
    <source>
        <dbReference type="PROSITE" id="PS50113"/>
    </source>
</evidence>
<dbReference type="Gene3D" id="1.10.287.130">
    <property type="match status" value="1"/>
</dbReference>
<dbReference type="PANTHER" id="PTHR43065">
    <property type="entry name" value="SENSOR HISTIDINE KINASE"/>
    <property type="match status" value="1"/>
</dbReference>
<dbReference type="InterPro" id="IPR013767">
    <property type="entry name" value="PAS_fold"/>
</dbReference>
<dbReference type="AlphaFoldDB" id="A0A3D9FFP2"/>
<dbReference type="FunFam" id="3.30.450.20:FF:000060">
    <property type="entry name" value="Sensor protein FixL"/>
    <property type="match status" value="1"/>
</dbReference>
<evidence type="ECO:0000256" key="10">
    <source>
        <dbReference type="ARBA" id="ARBA00070616"/>
    </source>
</evidence>
<dbReference type="CDD" id="cd00130">
    <property type="entry name" value="PAS"/>
    <property type="match status" value="1"/>
</dbReference>
<name>A0A3D9FFP2_9SPHN</name>
<gene>
    <name evidence="14" type="ORF">DFR46_1671</name>
</gene>
<dbReference type="SMART" id="SM00091">
    <property type="entry name" value="PAS"/>
    <property type="match status" value="1"/>
</dbReference>
<dbReference type="InterPro" id="IPR004358">
    <property type="entry name" value="Sig_transdc_His_kin-like_C"/>
</dbReference>
<keyword evidence="6 14" id="KW-0418">Kinase</keyword>
<protein>
    <recommendedName>
        <fullName evidence="10">Sensor protein FixL</fullName>
        <ecNumber evidence="2">2.7.13.3</ecNumber>
    </recommendedName>
</protein>
<dbReference type="SUPFAM" id="SSF55785">
    <property type="entry name" value="PYP-like sensor domain (PAS domain)"/>
    <property type="match status" value="1"/>
</dbReference>
<dbReference type="GO" id="GO:0006355">
    <property type="term" value="P:regulation of DNA-templated transcription"/>
    <property type="evidence" value="ECO:0007669"/>
    <property type="project" value="InterPro"/>
</dbReference>
<accession>A0A3D9FFP2</accession>
<dbReference type="EMBL" id="QRDP01000004">
    <property type="protein sequence ID" value="RED16645.1"/>
    <property type="molecule type" value="Genomic_DNA"/>
</dbReference>
<dbReference type="InterPro" id="IPR036890">
    <property type="entry name" value="HATPase_C_sf"/>
</dbReference>
<dbReference type="NCBIfam" id="TIGR00229">
    <property type="entry name" value="sensory_box"/>
    <property type="match status" value="1"/>
</dbReference>
<feature type="domain" description="PAS" evidence="12">
    <location>
        <begin position="49"/>
        <end position="119"/>
    </location>
</feature>
<evidence type="ECO:0000259" key="11">
    <source>
        <dbReference type="PROSITE" id="PS50109"/>
    </source>
</evidence>
<comment type="catalytic activity">
    <reaction evidence="1">
        <text>ATP + protein L-histidine = ADP + protein N-phospho-L-histidine.</text>
        <dbReference type="EC" id="2.7.13.3"/>
    </reaction>
</comment>
<dbReference type="InterPro" id="IPR000014">
    <property type="entry name" value="PAS"/>
</dbReference>
<dbReference type="EC" id="2.7.13.3" evidence="2"/>
<evidence type="ECO:0000256" key="5">
    <source>
        <dbReference type="ARBA" id="ARBA00022741"/>
    </source>
</evidence>
<dbReference type="SMART" id="SM00388">
    <property type="entry name" value="HisKA"/>
    <property type="match status" value="1"/>
</dbReference>
<keyword evidence="3" id="KW-0597">Phosphoprotein</keyword>
<dbReference type="Proteomes" id="UP000256310">
    <property type="component" value="Unassembled WGS sequence"/>
</dbReference>
<dbReference type="SUPFAM" id="SSF47384">
    <property type="entry name" value="Homodimeric domain of signal transducing histidine kinase"/>
    <property type="match status" value="1"/>
</dbReference>
<dbReference type="InterPro" id="IPR035965">
    <property type="entry name" value="PAS-like_dom_sf"/>
</dbReference>
<dbReference type="CDD" id="cd00082">
    <property type="entry name" value="HisKA"/>
    <property type="match status" value="1"/>
</dbReference>
<evidence type="ECO:0000256" key="8">
    <source>
        <dbReference type="ARBA" id="ARBA00023012"/>
    </source>
</evidence>
<dbReference type="Gene3D" id="3.30.450.20">
    <property type="entry name" value="PAS domain"/>
    <property type="match status" value="1"/>
</dbReference>
<feature type="domain" description="Histidine kinase" evidence="11">
    <location>
        <begin position="196"/>
        <end position="410"/>
    </location>
</feature>
<dbReference type="GO" id="GO:0000155">
    <property type="term" value="F:phosphorelay sensor kinase activity"/>
    <property type="evidence" value="ECO:0007669"/>
    <property type="project" value="InterPro"/>
</dbReference>
<dbReference type="PROSITE" id="PS50109">
    <property type="entry name" value="HIS_KIN"/>
    <property type="match status" value="1"/>
</dbReference>
<keyword evidence="7" id="KW-0067">ATP-binding</keyword>
<dbReference type="InterPro" id="IPR000700">
    <property type="entry name" value="PAS-assoc_C"/>
</dbReference>
<dbReference type="InterPro" id="IPR005467">
    <property type="entry name" value="His_kinase_dom"/>
</dbReference>
<sequence length="414" mass="45876">MITVKRFAAKNPHGDRPAACLDAARHAICTYGERAMRAPKEPDTELGRRDLLLKALLSLSPDMIVTIDRHSIIQSAGAAASTMLGYADKELVGKNVNIMIPPPYRDQHDANVRRYVETHEAHIIGIGRKLEALRKDGTLIPIYLRVAEVWDGGEPLFVGMVHDLTKEEQAKDREQEMRTAMQHMSRVASMGEMATGLAHEINQPLTAINQYLSAATHQLNEDNPDIGSALNFIEKASRQTERTSDIIRSLRQFVRFTGGEKRHCPLEPLIREAVDLSLLESERKRITVALDIPAALPEVRVEPVQIQQVLHNLLRNAIEATADIEAPHIRIFAKPHRDTHVQICLEDNGPGIDPALRDDLFDRFVSGKSEGLGIGLAICRSIVTAHGGTIWVEDASPRGARFCFAIPAATEIQP</sequence>
<reference evidence="14 15" key="1">
    <citation type="submission" date="2018-07" db="EMBL/GenBank/DDBJ databases">
        <title>Genomic Encyclopedia of Type Strains, Phase IV (KMG-IV): sequencing the most valuable type-strain genomes for metagenomic binning, comparative biology and taxonomic classification.</title>
        <authorList>
            <person name="Goeker M."/>
        </authorList>
    </citation>
    <scope>NUCLEOTIDE SEQUENCE [LARGE SCALE GENOMIC DNA]</scope>
    <source>
        <strain evidence="14 15">DSM 26725</strain>
    </source>
</reference>
<dbReference type="SMART" id="SM00387">
    <property type="entry name" value="HATPase_c"/>
    <property type="match status" value="1"/>
</dbReference>
<evidence type="ECO:0000256" key="1">
    <source>
        <dbReference type="ARBA" id="ARBA00000085"/>
    </source>
</evidence>
<dbReference type="Pfam" id="PF00512">
    <property type="entry name" value="HisKA"/>
    <property type="match status" value="1"/>
</dbReference>
<comment type="caution">
    <text evidence="14">The sequence shown here is derived from an EMBL/GenBank/DDBJ whole genome shotgun (WGS) entry which is preliminary data.</text>
</comment>
<dbReference type="InterPro" id="IPR003594">
    <property type="entry name" value="HATPase_dom"/>
</dbReference>
<keyword evidence="15" id="KW-1185">Reference proteome</keyword>
<evidence type="ECO:0000313" key="15">
    <source>
        <dbReference type="Proteomes" id="UP000256310"/>
    </source>
</evidence>
<evidence type="ECO:0000256" key="9">
    <source>
        <dbReference type="ARBA" id="ARBA00059827"/>
    </source>
</evidence>
<evidence type="ECO:0000256" key="7">
    <source>
        <dbReference type="ARBA" id="ARBA00022840"/>
    </source>
</evidence>
<dbReference type="Pfam" id="PF00989">
    <property type="entry name" value="PAS"/>
    <property type="match status" value="1"/>
</dbReference>
<feature type="domain" description="PAC" evidence="13">
    <location>
        <begin position="126"/>
        <end position="176"/>
    </location>
</feature>
<dbReference type="Gene3D" id="3.30.565.10">
    <property type="entry name" value="Histidine kinase-like ATPase, C-terminal domain"/>
    <property type="match status" value="1"/>
</dbReference>
<evidence type="ECO:0000256" key="6">
    <source>
        <dbReference type="ARBA" id="ARBA00022777"/>
    </source>
</evidence>
<dbReference type="Pfam" id="PF02518">
    <property type="entry name" value="HATPase_c"/>
    <property type="match status" value="1"/>
</dbReference>
<evidence type="ECO:0000259" key="12">
    <source>
        <dbReference type="PROSITE" id="PS50112"/>
    </source>
</evidence>